<organism evidence="2 3">
    <name type="scientific">Colletotrichum musicola</name>
    <dbReference type="NCBI Taxonomy" id="2175873"/>
    <lineage>
        <taxon>Eukaryota</taxon>
        <taxon>Fungi</taxon>
        <taxon>Dikarya</taxon>
        <taxon>Ascomycota</taxon>
        <taxon>Pezizomycotina</taxon>
        <taxon>Sordariomycetes</taxon>
        <taxon>Hypocreomycetidae</taxon>
        <taxon>Glomerellales</taxon>
        <taxon>Glomerellaceae</taxon>
        <taxon>Colletotrichum</taxon>
        <taxon>Colletotrichum orchidearum species complex</taxon>
    </lineage>
</organism>
<name>A0A8H6JL50_9PEZI</name>
<feature type="chain" id="PRO_5034982913" evidence="1">
    <location>
        <begin position="19"/>
        <end position="183"/>
    </location>
</feature>
<comment type="caution">
    <text evidence="2">The sequence shown here is derived from an EMBL/GenBank/DDBJ whole genome shotgun (WGS) entry which is preliminary data.</text>
</comment>
<reference evidence="2" key="1">
    <citation type="journal article" date="2020" name="Phytopathology">
        <title>Genome Sequence Resources of Colletotrichum truncatum, C. plurivorum, C. musicola, and C. sojae: Four Species Pathogenic to Soybean (Glycine max).</title>
        <authorList>
            <person name="Rogerio F."/>
            <person name="Boufleur T.R."/>
            <person name="Ciampi-Guillardi M."/>
            <person name="Sukno S.A."/>
            <person name="Thon M.R."/>
            <person name="Massola Junior N.S."/>
            <person name="Baroncelli R."/>
        </authorList>
    </citation>
    <scope>NUCLEOTIDE SEQUENCE</scope>
    <source>
        <strain evidence="2">LFN0074</strain>
    </source>
</reference>
<dbReference type="AlphaFoldDB" id="A0A8H6JL50"/>
<keyword evidence="3" id="KW-1185">Reference proteome</keyword>
<evidence type="ECO:0000313" key="3">
    <source>
        <dbReference type="Proteomes" id="UP000639643"/>
    </source>
</evidence>
<dbReference type="Proteomes" id="UP000639643">
    <property type="component" value="Unassembled WGS sequence"/>
</dbReference>
<keyword evidence="1" id="KW-0732">Signal</keyword>
<sequence>MFNCGVAVIVNAVGLVAGRDLVAQSIVPFDQARQYCRDLFLTSAHCTMFHGNVDVAKEALPDALRTLRQKIFHANQLPGLLRKVALQELYSTAQLAHVEARLQKQHCVHAELLQMFWARSRRAYRQYHHVEKRVKQLEASVAAYGEESDRQPFPDEHEEDLLAEELGIIKGVVSTVDDCERSS</sequence>
<evidence type="ECO:0000256" key="1">
    <source>
        <dbReference type="SAM" id="SignalP"/>
    </source>
</evidence>
<evidence type="ECO:0000313" key="2">
    <source>
        <dbReference type="EMBL" id="KAF6815259.1"/>
    </source>
</evidence>
<gene>
    <name evidence="2" type="ORF">CMUS01_12475</name>
</gene>
<feature type="signal peptide" evidence="1">
    <location>
        <begin position="1"/>
        <end position="18"/>
    </location>
</feature>
<accession>A0A8H6JL50</accession>
<dbReference type="EMBL" id="WIGM01000706">
    <property type="protein sequence ID" value="KAF6815259.1"/>
    <property type="molecule type" value="Genomic_DNA"/>
</dbReference>
<protein>
    <submittedName>
        <fullName evidence="2">Uncharacterized protein</fullName>
    </submittedName>
</protein>
<proteinExistence type="predicted"/>